<feature type="transmembrane region" description="Helical" evidence="7">
    <location>
        <begin position="339"/>
        <end position="359"/>
    </location>
</feature>
<evidence type="ECO:0000256" key="6">
    <source>
        <dbReference type="ARBA" id="ARBA00037968"/>
    </source>
</evidence>
<feature type="transmembrane region" description="Helical" evidence="7">
    <location>
        <begin position="207"/>
        <end position="227"/>
    </location>
</feature>
<evidence type="ECO:0000256" key="3">
    <source>
        <dbReference type="ARBA" id="ARBA00022692"/>
    </source>
</evidence>
<dbReference type="FunFam" id="1.20.1250.20:FF:000064">
    <property type="entry name" value="MFS allantoate transporter"/>
    <property type="match status" value="1"/>
</dbReference>
<evidence type="ECO:0000256" key="4">
    <source>
        <dbReference type="ARBA" id="ARBA00022989"/>
    </source>
</evidence>
<dbReference type="Proteomes" id="UP000249363">
    <property type="component" value="Unassembled WGS sequence"/>
</dbReference>
<feature type="transmembrane region" description="Helical" evidence="7">
    <location>
        <begin position="175"/>
        <end position="195"/>
    </location>
</feature>
<feature type="transmembrane region" description="Helical" evidence="7">
    <location>
        <begin position="433"/>
        <end position="454"/>
    </location>
</feature>
<gene>
    <name evidence="9" type="ORF">BHQ10_004941</name>
</gene>
<dbReference type="PANTHER" id="PTHR43791:SF70">
    <property type="entry name" value="MAJOR FACILITATOR SUPERFAMILY (MFS) PROFILE DOMAIN-CONTAINING PROTEIN"/>
    <property type="match status" value="1"/>
</dbReference>
<evidence type="ECO:0000256" key="5">
    <source>
        <dbReference type="ARBA" id="ARBA00023136"/>
    </source>
</evidence>
<dbReference type="AlphaFoldDB" id="A0A364KZF8"/>
<dbReference type="Pfam" id="PF07690">
    <property type="entry name" value="MFS_1"/>
    <property type="match status" value="1"/>
</dbReference>
<dbReference type="GO" id="GO:0022857">
    <property type="term" value="F:transmembrane transporter activity"/>
    <property type="evidence" value="ECO:0007669"/>
    <property type="project" value="InterPro"/>
</dbReference>
<evidence type="ECO:0000256" key="1">
    <source>
        <dbReference type="ARBA" id="ARBA00004141"/>
    </source>
</evidence>
<organism evidence="9 10">
    <name type="scientific">Talaromyces amestolkiae</name>
    <dbReference type="NCBI Taxonomy" id="1196081"/>
    <lineage>
        <taxon>Eukaryota</taxon>
        <taxon>Fungi</taxon>
        <taxon>Dikarya</taxon>
        <taxon>Ascomycota</taxon>
        <taxon>Pezizomycotina</taxon>
        <taxon>Eurotiomycetes</taxon>
        <taxon>Eurotiomycetidae</taxon>
        <taxon>Eurotiales</taxon>
        <taxon>Trichocomaceae</taxon>
        <taxon>Talaromyces</taxon>
        <taxon>Talaromyces sect. Talaromyces</taxon>
    </lineage>
</organism>
<feature type="transmembrane region" description="Helical" evidence="7">
    <location>
        <begin position="371"/>
        <end position="389"/>
    </location>
</feature>
<comment type="similarity">
    <text evidence="6">Belongs to the major facilitator superfamily. Allantoate permease family.</text>
</comment>
<dbReference type="GO" id="GO:0016020">
    <property type="term" value="C:membrane"/>
    <property type="evidence" value="ECO:0007669"/>
    <property type="project" value="UniProtKB-SubCell"/>
</dbReference>
<evidence type="ECO:0000313" key="9">
    <source>
        <dbReference type="EMBL" id="RAO68929.1"/>
    </source>
</evidence>
<evidence type="ECO:0000259" key="8">
    <source>
        <dbReference type="PROSITE" id="PS50850"/>
    </source>
</evidence>
<name>A0A364KZF8_TALAM</name>
<evidence type="ECO:0000256" key="7">
    <source>
        <dbReference type="SAM" id="Phobius"/>
    </source>
</evidence>
<dbReference type="RefSeq" id="XP_040733445.1">
    <property type="nucleotide sequence ID" value="XM_040877362.1"/>
</dbReference>
<keyword evidence="2" id="KW-0813">Transport</keyword>
<dbReference type="InterPro" id="IPR011701">
    <property type="entry name" value="MFS"/>
</dbReference>
<dbReference type="SUPFAM" id="SSF103473">
    <property type="entry name" value="MFS general substrate transporter"/>
    <property type="match status" value="1"/>
</dbReference>
<dbReference type="PANTHER" id="PTHR43791">
    <property type="entry name" value="PERMEASE-RELATED"/>
    <property type="match status" value="1"/>
</dbReference>
<evidence type="ECO:0000313" key="10">
    <source>
        <dbReference type="Proteomes" id="UP000249363"/>
    </source>
</evidence>
<dbReference type="OrthoDB" id="6730379at2759"/>
<dbReference type="InterPro" id="IPR036259">
    <property type="entry name" value="MFS_trans_sf"/>
</dbReference>
<feature type="transmembrane region" description="Helical" evidence="7">
    <location>
        <begin position="45"/>
        <end position="70"/>
    </location>
</feature>
<proteinExistence type="inferred from homology"/>
<reference evidence="9 10" key="1">
    <citation type="journal article" date="2017" name="Biotechnol. Biofuels">
        <title>Differential beta-glucosidase expression as a function of carbon source availability in Talaromyces amestolkiae: a genomic and proteomic approach.</title>
        <authorList>
            <person name="de Eugenio L.I."/>
            <person name="Mendez-Liter J.A."/>
            <person name="Nieto-Dominguez M."/>
            <person name="Alonso L."/>
            <person name="Gil-Munoz J."/>
            <person name="Barriuso J."/>
            <person name="Prieto A."/>
            <person name="Martinez M.J."/>
        </authorList>
    </citation>
    <scope>NUCLEOTIDE SEQUENCE [LARGE SCALE GENOMIC DNA]</scope>
    <source>
        <strain evidence="9 10">CIB</strain>
    </source>
</reference>
<dbReference type="GeneID" id="63794157"/>
<protein>
    <recommendedName>
        <fullName evidence="8">Major facilitator superfamily (MFS) profile domain-containing protein</fullName>
    </recommendedName>
</protein>
<keyword evidence="10" id="KW-1185">Reference proteome</keyword>
<feature type="transmembrane region" description="Helical" evidence="7">
    <location>
        <begin position="139"/>
        <end position="163"/>
    </location>
</feature>
<accession>A0A364KZF8</accession>
<feature type="transmembrane region" description="Helical" evidence="7">
    <location>
        <begin position="401"/>
        <end position="421"/>
    </location>
</feature>
<feature type="transmembrane region" description="Helical" evidence="7">
    <location>
        <begin position="114"/>
        <end position="133"/>
    </location>
</feature>
<comment type="caution">
    <text evidence="9">The sequence shown here is derived from an EMBL/GenBank/DDBJ whole genome shotgun (WGS) entry which is preliminary data.</text>
</comment>
<feature type="transmembrane region" description="Helical" evidence="7">
    <location>
        <begin position="90"/>
        <end position="107"/>
    </location>
</feature>
<keyword evidence="3 7" id="KW-0812">Transmembrane</keyword>
<dbReference type="InterPro" id="IPR020846">
    <property type="entry name" value="MFS_dom"/>
</dbReference>
<comment type="subcellular location">
    <subcellularLocation>
        <location evidence="1">Membrane</location>
        <topology evidence="1">Multi-pass membrane protein</topology>
    </subcellularLocation>
</comment>
<sequence>MSSISGQQDFDNVAKDNLSHAVNVEESMGRSLGISRAKLLRKIDLILMPMMLLTYGMQYLDKAVLGFAAVYTLQKDNHLIGQDYSWVNSVFYFGYLGFQYPLLALVPKFRIERYLGFVIAAWGLTLMMTNFSHSFAGLVIARIIMGALESIVAPSFLIIVSQWYTRDEQPIRQSVWFCGTPLFAIFGGLIGYAVGHTNSLSIASWRVMFLIFGGVTFVWGVIFAFIFPGDPDHARFFTPSEREALSLTVKSQATGGKGPWKWSQAKEAMMDPKTYVFFTIGLCNTIPAGALSGFSSLIIKNLGFSAVDTQLIGIPANVIQLASLIFAGIMCTKIPNLRLYAMSLCCIPSIIGTVLLHTLPSHAKWGRVVSLWIIYTNSVGLSVSFAVIGGNVTGATKKATVTFLLFLGYCAGSIAAPQLFIASEQSRGYPTGIKAMLGCFCVLFIMPFILRGLYTWENKRRDRAAMEGEVQPDATHFEDATDIQMRSFRYVL</sequence>
<dbReference type="PROSITE" id="PS50850">
    <property type="entry name" value="MFS"/>
    <property type="match status" value="1"/>
</dbReference>
<feature type="transmembrane region" description="Helical" evidence="7">
    <location>
        <begin position="275"/>
        <end position="299"/>
    </location>
</feature>
<keyword evidence="5 7" id="KW-0472">Membrane</keyword>
<dbReference type="EMBL" id="MIKG01000008">
    <property type="protein sequence ID" value="RAO68929.1"/>
    <property type="molecule type" value="Genomic_DNA"/>
</dbReference>
<evidence type="ECO:0000256" key="2">
    <source>
        <dbReference type="ARBA" id="ARBA00022448"/>
    </source>
</evidence>
<feature type="transmembrane region" description="Helical" evidence="7">
    <location>
        <begin position="311"/>
        <end position="332"/>
    </location>
</feature>
<dbReference type="Gene3D" id="1.20.1250.20">
    <property type="entry name" value="MFS general substrate transporter like domains"/>
    <property type="match status" value="1"/>
</dbReference>
<keyword evidence="4 7" id="KW-1133">Transmembrane helix</keyword>
<feature type="domain" description="Major facilitator superfamily (MFS) profile" evidence="8">
    <location>
        <begin position="47"/>
        <end position="492"/>
    </location>
</feature>